<dbReference type="Proteomes" id="UP001479290">
    <property type="component" value="Unassembled WGS sequence"/>
</dbReference>
<proteinExistence type="predicted"/>
<evidence type="ECO:0000256" key="1">
    <source>
        <dbReference type="SAM" id="MobiDB-lite"/>
    </source>
</evidence>
<organism evidence="2 3">
    <name type="scientific">Culter alburnus</name>
    <name type="common">Topmouth culter</name>
    <dbReference type="NCBI Taxonomy" id="194366"/>
    <lineage>
        <taxon>Eukaryota</taxon>
        <taxon>Metazoa</taxon>
        <taxon>Chordata</taxon>
        <taxon>Craniata</taxon>
        <taxon>Vertebrata</taxon>
        <taxon>Euteleostomi</taxon>
        <taxon>Actinopterygii</taxon>
        <taxon>Neopterygii</taxon>
        <taxon>Teleostei</taxon>
        <taxon>Ostariophysi</taxon>
        <taxon>Cypriniformes</taxon>
        <taxon>Xenocyprididae</taxon>
        <taxon>Xenocypridinae</taxon>
        <taxon>Culter</taxon>
    </lineage>
</organism>
<gene>
    <name evidence="2" type="ORF">ABG768_022639</name>
</gene>
<comment type="caution">
    <text evidence="2">The sequence shown here is derived from an EMBL/GenBank/DDBJ whole genome shotgun (WGS) entry which is preliminary data.</text>
</comment>
<keyword evidence="3" id="KW-1185">Reference proteome</keyword>
<dbReference type="AlphaFoldDB" id="A0AAW2ALD8"/>
<reference evidence="2 3" key="1">
    <citation type="submission" date="2024-05" db="EMBL/GenBank/DDBJ databases">
        <title>A high-quality chromosomal-level genome assembly of Topmouth culter (Culter alburnus).</title>
        <authorList>
            <person name="Zhao H."/>
        </authorList>
    </citation>
    <scope>NUCLEOTIDE SEQUENCE [LARGE SCALE GENOMIC DNA]</scope>
    <source>
        <strain evidence="2">CATC2023</strain>
        <tissue evidence="2">Muscle</tissue>
    </source>
</reference>
<evidence type="ECO:0000313" key="2">
    <source>
        <dbReference type="EMBL" id="KAK9974551.1"/>
    </source>
</evidence>
<sequence>MKQKTDRHNADDLQHTDVNMTKEEHQDKHPMITGKKYFILLPGTSKPQEDIIRNVLQQIPDLEEVSTVVECDFILVFCIIVSRAGTDIDAAVNELNAVSETKPALFVVLHHTFEPEKMVPDSSHVTRMNTLTVDCLFSEDKFLDCVRNREALDRIKQCFPPQVSSSSG</sequence>
<dbReference type="PANTHER" id="PTHR34488:SF1">
    <property type="entry name" value="SI:CH211-245H14.1-RELATED"/>
    <property type="match status" value="1"/>
</dbReference>
<evidence type="ECO:0000313" key="3">
    <source>
        <dbReference type="Proteomes" id="UP001479290"/>
    </source>
</evidence>
<dbReference type="EMBL" id="JAWDJR010000005">
    <property type="protein sequence ID" value="KAK9974551.1"/>
    <property type="molecule type" value="Genomic_DNA"/>
</dbReference>
<protein>
    <submittedName>
        <fullName evidence="2">Uncharacterized protein</fullName>
    </submittedName>
</protein>
<dbReference type="PANTHER" id="PTHR34488">
    <property type="entry name" value="SI:CH211-245H14.1-RELATED"/>
    <property type="match status" value="1"/>
</dbReference>
<name>A0AAW2ALD8_CULAL</name>
<feature type="region of interest" description="Disordered" evidence="1">
    <location>
        <begin position="1"/>
        <end position="27"/>
    </location>
</feature>
<accession>A0AAW2ALD8</accession>